<comment type="caution">
    <text evidence="1">The sequence shown here is derived from an EMBL/GenBank/DDBJ whole genome shotgun (WGS) entry which is preliminary data.</text>
</comment>
<accession>A0ABN7VJA4</accession>
<keyword evidence="2" id="KW-1185">Reference proteome</keyword>
<organism evidence="1 2">
    <name type="scientific">Gigaspora margarita</name>
    <dbReference type="NCBI Taxonomy" id="4874"/>
    <lineage>
        <taxon>Eukaryota</taxon>
        <taxon>Fungi</taxon>
        <taxon>Fungi incertae sedis</taxon>
        <taxon>Mucoromycota</taxon>
        <taxon>Glomeromycotina</taxon>
        <taxon>Glomeromycetes</taxon>
        <taxon>Diversisporales</taxon>
        <taxon>Gigasporaceae</taxon>
        <taxon>Gigaspora</taxon>
    </lineage>
</organism>
<proteinExistence type="predicted"/>
<dbReference type="Proteomes" id="UP000789901">
    <property type="component" value="Unassembled WGS sequence"/>
</dbReference>
<reference evidence="1 2" key="1">
    <citation type="submission" date="2021-06" db="EMBL/GenBank/DDBJ databases">
        <authorList>
            <person name="Kallberg Y."/>
            <person name="Tangrot J."/>
            <person name="Rosling A."/>
        </authorList>
    </citation>
    <scope>NUCLEOTIDE SEQUENCE [LARGE SCALE GENOMIC DNA]</scope>
    <source>
        <strain evidence="1 2">120-4 pot B 10/14</strain>
    </source>
</reference>
<gene>
    <name evidence="1" type="ORF">GMARGA_LOCUS19227</name>
</gene>
<protein>
    <submittedName>
        <fullName evidence="1">4898_t:CDS:1</fullName>
    </submittedName>
</protein>
<evidence type="ECO:0000313" key="2">
    <source>
        <dbReference type="Proteomes" id="UP000789901"/>
    </source>
</evidence>
<name>A0ABN7VJA4_GIGMA</name>
<dbReference type="EMBL" id="CAJVQB010015879">
    <property type="protein sequence ID" value="CAG8777197.1"/>
    <property type="molecule type" value="Genomic_DNA"/>
</dbReference>
<evidence type="ECO:0000313" key="1">
    <source>
        <dbReference type="EMBL" id="CAG8777197.1"/>
    </source>
</evidence>
<sequence>MSISNYTNKRRVSDNTVTITKVYDSNGSKTSTSDETYKMATKRPSAITPTNNNLATTQHTMLQKKNWVVKKNLTNNTAYEDDSAITPTMMTTQHTQCMKRQINKQYRSDLI</sequence>